<protein>
    <recommendedName>
        <fullName evidence="5">Secreted protein</fullName>
    </recommendedName>
</protein>
<evidence type="ECO:0000313" key="4">
    <source>
        <dbReference type="Proteomes" id="UP000002669"/>
    </source>
</evidence>
<feature type="chain" id="PRO_5003198161" description="Secreted protein" evidence="2">
    <location>
        <begin position="22"/>
        <end position="94"/>
    </location>
</feature>
<dbReference type="Proteomes" id="UP000002669">
    <property type="component" value="Unassembled WGS sequence"/>
</dbReference>
<dbReference type="InParanoid" id="E5R3T3"/>
<dbReference type="HOGENOM" id="CLU_2385715_0_0_1"/>
<name>E5R3T3_ARTGP</name>
<feature type="region of interest" description="Disordered" evidence="1">
    <location>
        <begin position="37"/>
        <end position="66"/>
    </location>
</feature>
<dbReference type="AlphaFoldDB" id="E5R3T3"/>
<organism evidence="4">
    <name type="scientific">Arthroderma gypseum (strain ATCC MYA-4604 / CBS 118893)</name>
    <name type="common">Microsporum gypseum</name>
    <dbReference type="NCBI Taxonomy" id="535722"/>
    <lineage>
        <taxon>Eukaryota</taxon>
        <taxon>Fungi</taxon>
        <taxon>Dikarya</taxon>
        <taxon>Ascomycota</taxon>
        <taxon>Pezizomycotina</taxon>
        <taxon>Eurotiomycetes</taxon>
        <taxon>Eurotiomycetidae</taxon>
        <taxon>Onygenales</taxon>
        <taxon>Arthrodermataceae</taxon>
        <taxon>Nannizzia</taxon>
    </lineage>
</organism>
<evidence type="ECO:0000256" key="1">
    <source>
        <dbReference type="SAM" id="MobiDB-lite"/>
    </source>
</evidence>
<evidence type="ECO:0008006" key="5">
    <source>
        <dbReference type="Google" id="ProtNLM"/>
    </source>
</evidence>
<reference evidence="4" key="1">
    <citation type="journal article" date="2012" name="MBio">
        <title>Comparative genome analysis of Trichophyton rubrum and related dermatophytes reveals candidate genes involved in infection.</title>
        <authorList>
            <person name="Martinez D.A."/>
            <person name="Oliver B.G."/>
            <person name="Graeser Y."/>
            <person name="Goldberg J.M."/>
            <person name="Li W."/>
            <person name="Martinez-Rossi N.M."/>
            <person name="Monod M."/>
            <person name="Shelest E."/>
            <person name="Barton R.C."/>
            <person name="Birch E."/>
            <person name="Brakhage A.A."/>
            <person name="Chen Z."/>
            <person name="Gurr S.J."/>
            <person name="Heiman D."/>
            <person name="Heitman J."/>
            <person name="Kosti I."/>
            <person name="Rossi A."/>
            <person name="Saif S."/>
            <person name="Samalova M."/>
            <person name="Saunders C.W."/>
            <person name="Shea T."/>
            <person name="Summerbell R.C."/>
            <person name="Xu J."/>
            <person name="Young S."/>
            <person name="Zeng Q."/>
            <person name="Birren B.W."/>
            <person name="Cuomo C.A."/>
            <person name="White T.C."/>
        </authorList>
    </citation>
    <scope>NUCLEOTIDE SEQUENCE [LARGE SCALE GENOMIC DNA]</scope>
    <source>
        <strain evidence="4">ATCC MYA-4604 / CBS 118893</strain>
    </source>
</reference>
<accession>E5R3T3</accession>
<proteinExistence type="predicted"/>
<dbReference type="GeneID" id="10032268"/>
<gene>
    <name evidence="3" type="ORF">MGYG_01029</name>
</gene>
<dbReference type="RefSeq" id="XP_003176945.1">
    <property type="nucleotide sequence ID" value="XM_003176897.1"/>
</dbReference>
<keyword evidence="4" id="KW-1185">Reference proteome</keyword>
<evidence type="ECO:0000313" key="3">
    <source>
        <dbReference type="EMBL" id="EFQ97993.1"/>
    </source>
</evidence>
<dbReference type="EMBL" id="DS989822">
    <property type="protein sequence ID" value="EFQ97993.1"/>
    <property type="molecule type" value="Genomic_DNA"/>
</dbReference>
<keyword evidence="2" id="KW-0732">Signal</keyword>
<evidence type="ECO:0000256" key="2">
    <source>
        <dbReference type="SAM" id="SignalP"/>
    </source>
</evidence>
<sequence length="94" mass="10457">MPVISLSLLFAIAALCGYGSGFGSLVEYRNADQSASVREASSQSHRHGWRGDATNGQPKGQEEAEKDRLLQAGLVTPWPRRIHNYIGHYHDQRH</sequence>
<feature type="signal peptide" evidence="2">
    <location>
        <begin position="1"/>
        <end position="21"/>
    </location>
</feature>
<dbReference type="VEuPathDB" id="FungiDB:MGYG_01029"/>